<gene>
    <name evidence="3" type="ORF">ALC62_03946</name>
</gene>
<dbReference type="PANTHER" id="PTHR44269:SF1">
    <property type="entry name" value="DEHYDROGENASE_REDUCTASE SDR FAMILY MEMBER 7"/>
    <property type="match status" value="1"/>
</dbReference>
<dbReference type="InterPro" id="IPR036291">
    <property type="entry name" value="NAD(P)-bd_dom_sf"/>
</dbReference>
<dbReference type="PRINTS" id="PR00081">
    <property type="entry name" value="GDHRDH"/>
</dbReference>
<evidence type="ECO:0000313" key="3">
    <source>
        <dbReference type="EMBL" id="KYN05146.1"/>
    </source>
</evidence>
<evidence type="ECO:0000313" key="4">
    <source>
        <dbReference type="Proteomes" id="UP000078542"/>
    </source>
</evidence>
<proteinExistence type="inferred from homology"/>
<dbReference type="STRING" id="456900.A0A195CWV2"/>
<keyword evidence="2" id="KW-0812">Transmembrane</keyword>
<dbReference type="Pfam" id="PF00106">
    <property type="entry name" value="adh_short"/>
    <property type="match status" value="1"/>
</dbReference>
<organism evidence="3 4">
    <name type="scientific">Cyphomyrmex costatus</name>
    <dbReference type="NCBI Taxonomy" id="456900"/>
    <lineage>
        <taxon>Eukaryota</taxon>
        <taxon>Metazoa</taxon>
        <taxon>Ecdysozoa</taxon>
        <taxon>Arthropoda</taxon>
        <taxon>Hexapoda</taxon>
        <taxon>Insecta</taxon>
        <taxon>Pterygota</taxon>
        <taxon>Neoptera</taxon>
        <taxon>Endopterygota</taxon>
        <taxon>Hymenoptera</taxon>
        <taxon>Apocrita</taxon>
        <taxon>Aculeata</taxon>
        <taxon>Formicoidea</taxon>
        <taxon>Formicidae</taxon>
        <taxon>Myrmicinae</taxon>
        <taxon>Cyphomyrmex</taxon>
    </lineage>
</organism>
<keyword evidence="2" id="KW-0472">Membrane</keyword>
<dbReference type="PANTHER" id="PTHR44269">
    <property type="entry name" value="DEHYDROGENASE/REDUCTASE SDR FAMILY MEMBER 7-RELATED"/>
    <property type="match status" value="1"/>
</dbReference>
<keyword evidence="2" id="KW-1133">Transmembrane helix</keyword>
<reference evidence="3 4" key="1">
    <citation type="submission" date="2016-03" db="EMBL/GenBank/DDBJ databases">
        <title>Cyphomyrmex costatus WGS genome.</title>
        <authorList>
            <person name="Nygaard S."/>
            <person name="Hu H."/>
            <person name="Boomsma J."/>
            <person name="Zhang G."/>
        </authorList>
    </citation>
    <scope>NUCLEOTIDE SEQUENCE [LARGE SCALE GENOMIC DNA]</scope>
    <source>
        <strain evidence="3">MS0001</strain>
        <tissue evidence="3">Whole body</tissue>
    </source>
</reference>
<dbReference type="Gene3D" id="3.40.50.720">
    <property type="entry name" value="NAD(P)-binding Rossmann-like Domain"/>
    <property type="match status" value="1"/>
</dbReference>
<dbReference type="PRINTS" id="PR00080">
    <property type="entry name" value="SDRFAMILY"/>
</dbReference>
<dbReference type="Proteomes" id="UP000078542">
    <property type="component" value="Unassembled WGS sequence"/>
</dbReference>
<dbReference type="SUPFAM" id="SSF51735">
    <property type="entry name" value="NAD(P)-binding Rossmann-fold domains"/>
    <property type="match status" value="1"/>
</dbReference>
<comment type="similarity">
    <text evidence="1">Belongs to the short-chain dehydrogenases/reductases (SDR) family.</text>
</comment>
<dbReference type="EMBL" id="KQ977171">
    <property type="protein sequence ID" value="KYN05146.1"/>
    <property type="molecule type" value="Genomic_DNA"/>
</dbReference>
<evidence type="ECO:0000256" key="2">
    <source>
        <dbReference type="SAM" id="Phobius"/>
    </source>
</evidence>
<protein>
    <submittedName>
        <fullName evidence="3">Dehydrogenase/reductase SDR family member 7</fullName>
    </submittedName>
</protein>
<accession>A0A195CWV2</accession>
<dbReference type="InterPro" id="IPR002347">
    <property type="entry name" value="SDR_fam"/>
</dbReference>
<evidence type="ECO:0000256" key="1">
    <source>
        <dbReference type="RuleBase" id="RU000363"/>
    </source>
</evidence>
<feature type="transmembrane region" description="Helical" evidence="2">
    <location>
        <begin position="6"/>
        <end position="33"/>
    </location>
</feature>
<keyword evidence="4" id="KW-1185">Reference proteome</keyword>
<name>A0A195CWV2_9HYME</name>
<dbReference type="AlphaFoldDB" id="A0A195CWV2"/>
<dbReference type="InterPro" id="IPR053011">
    <property type="entry name" value="SDR_family_member_7"/>
</dbReference>
<sequence>MDLFVIIGLLFVVYYSIYLIFPFFLDCDILLAFKEKYGKPVSSLKGKTVWITGASAGIGEQLAYVLAKADCKLILSARRVAELERVKKKCLEENRNLTDNDVEAYSMDMLDLDLHEKAFEHVINKFGKLDILVNNAGRSQRAKWENIEIAVDKEMFNLNVFSIMSLSRLVIKYFLKVGEGQIVTTSSLAGILPVPMSATYCGTKHALHGYFRPLFLEYPDKHISVTMVCPGPVQTEFLAKSFTEKSGETYGVTTDVSRSKVSAERCATLMGVAIANELDEVWIATASSLRIVYLSYCFPNFAKWYMFTYRSSIIYINANFYQCRLILISI</sequence>